<reference evidence="14" key="2">
    <citation type="submission" date="2020-05" db="UniProtKB">
        <authorList>
            <consortium name="EnsemblMetazoa"/>
        </authorList>
    </citation>
    <scope>IDENTIFICATION</scope>
    <source>
        <strain evidence="14">FAR1</strain>
    </source>
</reference>
<keyword evidence="8" id="KW-0391">Immunity</keyword>
<dbReference type="FunFam" id="2.40.10.10:FF:000028">
    <property type="entry name" value="Serine protease easter"/>
    <property type="match status" value="1"/>
</dbReference>
<dbReference type="Proteomes" id="UP000075886">
    <property type="component" value="Unassembled WGS sequence"/>
</dbReference>
<dbReference type="STRING" id="69004.A0A182Q1Y5"/>
<dbReference type="EnsemblMetazoa" id="AFAF001488-RA">
    <property type="protein sequence ID" value="AFAF001488-PA"/>
    <property type="gene ID" value="AFAF001488"/>
</dbReference>
<evidence type="ECO:0000256" key="9">
    <source>
        <dbReference type="ARBA" id="ARBA00023145"/>
    </source>
</evidence>
<feature type="domain" description="Peptidase S1" evidence="13">
    <location>
        <begin position="328"/>
        <end position="595"/>
    </location>
</feature>
<dbReference type="InterPro" id="IPR009003">
    <property type="entry name" value="Peptidase_S1_PA"/>
</dbReference>
<evidence type="ECO:0000313" key="15">
    <source>
        <dbReference type="Proteomes" id="UP000075886"/>
    </source>
</evidence>
<accession>A0A182Q1Y5</accession>
<dbReference type="InterPro" id="IPR018114">
    <property type="entry name" value="TRYPSIN_HIS"/>
</dbReference>
<evidence type="ECO:0000256" key="5">
    <source>
        <dbReference type="ARBA" id="ARBA00022729"/>
    </source>
</evidence>
<evidence type="ECO:0000256" key="11">
    <source>
        <dbReference type="ARBA" id="ARBA00023180"/>
    </source>
</evidence>
<keyword evidence="4" id="KW-0645">Protease</keyword>
<keyword evidence="9" id="KW-0865">Zymogen</keyword>
<evidence type="ECO:0000256" key="7">
    <source>
        <dbReference type="ARBA" id="ARBA00022825"/>
    </source>
</evidence>
<dbReference type="AlphaFoldDB" id="A0A182Q1Y5"/>
<protein>
    <recommendedName>
        <fullName evidence="13">Peptidase S1 domain-containing protein</fullName>
    </recommendedName>
</protein>
<reference evidence="15" key="1">
    <citation type="submission" date="2014-01" db="EMBL/GenBank/DDBJ databases">
        <title>The Genome Sequence of Anopheles farauti FAR1 (V2).</title>
        <authorList>
            <consortium name="The Broad Institute Genomics Platform"/>
            <person name="Neafsey D.E."/>
            <person name="Besansky N."/>
            <person name="Howell P."/>
            <person name="Walton C."/>
            <person name="Young S.K."/>
            <person name="Zeng Q."/>
            <person name="Gargeya S."/>
            <person name="Fitzgerald M."/>
            <person name="Haas B."/>
            <person name="Abouelleil A."/>
            <person name="Allen A.W."/>
            <person name="Alvarado L."/>
            <person name="Arachchi H.M."/>
            <person name="Berlin A.M."/>
            <person name="Chapman S.B."/>
            <person name="Gainer-Dewar J."/>
            <person name="Goldberg J."/>
            <person name="Griggs A."/>
            <person name="Gujja S."/>
            <person name="Hansen M."/>
            <person name="Howarth C."/>
            <person name="Imamovic A."/>
            <person name="Ireland A."/>
            <person name="Larimer J."/>
            <person name="McCowan C."/>
            <person name="Murphy C."/>
            <person name="Pearson M."/>
            <person name="Poon T.W."/>
            <person name="Priest M."/>
            <person name="Roberts A."/>
            <person name="Saif S."/>
            <person name="Shea T."/>
            <person name="Sisk P."/>
            <person name="Sykes S."/>
            <person name="Wortman J."/>
            <person name="Nusbaum C."/>
            <person name="Birren B."/>
        </authorList>
    </citation>
    <scope>NUCLEOTIDE SEQUENCE [LARGE SCALE GENOMIC DNA]</scope>
    <source>
        <strain evidence="15">FAR1</strain>
    </source>
</reference>
<dbReference type="FunFam" id="2.40.10.10:FF:000146">
    <property type="entry name" value="Serine protease 53"/>
    <property type="match status" value="1"/>
</dbReference>
<dbReference type="PRINTS" id="PR00722">
    <property type="entry name" value="CHYMOTRYPSIN"/>
</dbReference>
<keyword evidence="10" id="KW-1015">Disulfide bond</keyword>
<proteinExistence type="inferred from homology"/>
<dbReference type="InterPro" id="IPR001254">
    <property type="entry name" value="Trypsin_dom"/>
</dbReference>
<keyword evidence="3" id="KW-0399">Innate immunity</keyword>
<keyword evidence="5" id="KW-0732">Signal</keyword>
<evidence type="ECO:0000256" key="2">
    <source>
        <dbReference type="ARBA" id="ARBA00022525"/>
    </source>
</evidence>
<dbReference type="PROSITE" id="PS50240">
    <property type="entry name" value="TRYPSIN_DOM"/>
    <property type="match status" value="2"/>
</dbReference>
<evidence type="ECO:0000256" key="12">
    <source>
        <dbReference type="ARBA" id="ARBA00024195"/>
    </source>
</evidence>
<evidence type="ECO:0000259" key="13">
    <source>
        <dbReference type="PROSITE" id="PS50240"/>
    </source>
</evidence>
<dbReference type="GO" id="GO:0005576">
    <property type="term" value="C:extracellular region"/>
    <property type="evidence" value="ECO:0007669"/>
    <property type="project" value="UniProtKB-SubCell"/>
</dbReference>
<keyword evidence="11" id="KW-0325">Glycoprotein</keyword>
<dbReference type="PANTHER" id="PTHR24260:SF136">
    <property type="entry name" value="GH08193P-RELATED"/>
    <property type="match status" value="1"/>
</dbReference>
<dbReference type="GO" id="GO:0006508">
    <property type="term" value="P:proteolysis"/>
    <property type="evidence" value="ECO:0007669"/>
    <property type="project" value="UniProtKB-KW"/>
</dbReference>
<dbReference type="Gene3D" id="2.40.10.10">
    <property type="entry name" value="Trypsin-like serine proteases"/>
    <property type="match status" value="3"/>
</dbReference>
<sequence>MSQDRLHADTAVSEDHFTRLDRLMAMRWRNALFAVVAFVCFSQSGTVRGQGCGERKVDYAKLILGGEDAIAGQWPWHAAIFHRIDRIFVYQCGGAIINQNTILTAAHCVRLNNGTIGVDRLSVQVGRTYLYAAEAHTQEHQADRIIVHEEYNAAQVRHDIALVKLATDIKFTDYVQPVCLWERAKVDIGAVVGRVGAVVGFGITEIGEVADRLRVAYMPIVDLQTCLDSNRNLFGRVLTRHIYCAGFRNGTTVCGGDSGGGMYFEMDNRWYIRGVVSFSGQNCQSADFAGFTDVATYLDWINRYTSGTKSSPYSSAVIDKQRLLALDVCGVNSYPGAPEDSKPVFQGYPWLGVIEYVQVSTGQRRVLCQATLITRRYALTAAQCVSLPSSAYRIYAVRLGEFDTASDPDCAIVVGRRECQSPTQTIGIEQIIIHRGFNNPAYANDLAILRLQQQANVDRDNVKPICLPFSTALKSHKPSYYIRTGWLTRSTSTMILRSYPSSIESVGCQDAYNDQDVPLEKTYAQICIRRDNPSSGACSFNMAATPLQSVQLVGPSERYVLYGLLSFGPKQCLETYPDVYTAIAPYVDWIVSNLRP</sequence>
<dbReference type="GO" id="GO:0045087">
    <property type="term" value="P:innate immune response"/>
    <property type="evidence" value="ECO:0007669"/>
    <property type="project" value="UniProtKB-KW"/>
</dbReference>
<comment type="similarity">
    <text evidence="12">Belongs to the peptidase S1 family. CLIP subfamily.</text>
</comment>
<keyword evidence="15" id="KW-1185">Reference proteome</keyword>
<dbReference type="SMART" id="SM00020">
    <property type="entry name" value="Tryp_SPc"/>
    <property type="match status" value="2"/>
</dbReference>
<dbReference type="PANTHER" id="PTHR24260">
    <property type="match status" value="1"/>
</dbReference>
<comment type="subcellular location">
    <subcellularLocation>
        <location evidence="1">Secreted</location>
    </subcellularLocation>
</comment>
<evidence type="ECO:0000256" key="3">
    <source>
        <dbReference type="ARBA" id="ARBA00022588"/>
    </source>
</evidence>
<evidence type="ECO:0000256" key="10">
    <source>
        <dbReference type="ARBA" id="ARBA00023157"/>
    </source>
</evidence>
<evidence type="ECO:0000256" key="4">
    <source>
        <dbReference type="ARBA" id="ARBA00022670"/>
    </source>
</evidence>
<dbReference type="Pfam" id="PF00089">
    <property type="entry name" value="Trypsin"/>
    <property type="match status" value="2"/>
</dbReference>
<organism evidence="14 15">
    <name type="scientific">Anopheles farauti</name>
    <dbReference type="NCBI Taxonomy" id="69004"/>
    <lineage>
        <taxon>Eukaryota</taxon>
        <taxon>Metazoa</taxon>
        <taxon>Ecdysozoa</taxon>
        <taxon>Arthropoda</taxon>
        <taxon>Hexapoda</taxon>
        <taxon>Insecta</taxon>
        <taxon>Pterygota</taxon>
        <taxon>Neoptera</taxon>
        <taxon>Endopterygota</taxon>
        <taxon>Diptera</taxon>
        <taxon>Nematocera</taxon>
        <taxon>Culicoidea</taxon>
        <taxon>Culicidae</taxon>
        <taxon>Anophelinae</taxon>
        <taxon>Anopheles</taxon>
    </lineage>
</organism>
<evidence type="ECO:0000313" key="14">
    <source>
        <dbReference type="EnsemblMetazoa" id="AFAF001488-PA"/>
    </source>
</evidence>
<keyword evidence="2" id="KW-0964">Secreted</keyword>
<dbReference type="InterPro" id="IPR001314">
    <property type="entry name" value="Peptidase_S1A"/>
</dbReference>
<dbReference type="SUPFAM" id="SSF50494">
    <property type="entry name" value="Trypsin-like serine proteases"/>
    <property type="match status" value="2"/>
</dbReference>
<keyword evidence="7" id="KW-0720">Serine protease</keyword>
<evidence type="ECO:0000256" key="1">
    <source>
        <dbReference type="ARBA" id="ARBA00004613"/>
    </source>
</evidence>
<dbReference type="InterPro" id="IPR051333">
    <property type="entry name" value="CLIP_Serine_Protease"/>
</dbReference>
<dbReference type="InterPro" id="IPR043504">
    <property type="entry name" value="Peptidase_S1_PA_chymotrypsin"/>
</dbReference>
<keyword evidence="6" id="KW-0378">Hydrolase</keyword>
<dbReference type="VEuPathDB" id="VectorBase:AFAF001488"/>
<feature type="domain" description="Peptidase S1" evidence="13">
    <location>
        <begin position="63"/>
        <end position="306"/>
    </location>
</feature>
<dbReference type="PROSITE" id="PS00134">
    <property type="entry name" value="TRYPSIN_HIS"/>
    <property type="match status" value="1"/>
</dbReference>
<dbReference type="GO" id="GO:0004252">
    <property type="term" value="F:serine-type endopeptidase activity"/>
    <property type="evidence" value="ECO:0007669"/>
    <property type="project" value="InterPro"/>
</dbReference>
<dbReference type="CDD" id="cd00190">
    <property type="entry name" value="Tryp_SPc"/>
    <property type="match status" value="1"/>
</dbReference>
<evidence type="ECO:0000256" key="8">
    <source>
        <dbReference type="ARBA" id="ARBA00022859"/>
    </source>
</evidence>
<dbReference type="EMBL" id="AXCN02000724">
    <property type="status" value="NOT_ANNOTATED_CDS"/>
    <property type="molecule type" value="Genomic_DNA"/>
</dbReference>
<evidence type="ECO:0000256" key="6">
    <source>
        <dbReference type="ARBA" id="ARBA00022801"/>
    </source>
</evidence>
<name>A0A182Q1Y5_9DIPT</name>